<dbReference type="Pfam" id="PF01535">
    <property type="entry name" value="PPR"/>
    <property type="match status" value="4"/>
</dbReference>
<dbReference type="InterPro" id="IPR002885">
    <property type="entry name" value="PPR_rpt"/>
</dbReference>
<reference evidence="4" key="2">
    <citation type="submission" date="2023-04" db="EMBL/GenBank/DDBJ databases">
        <authorList>
            <person name="Bruccoleri R.E."/>
            <person name="Oakeley E.J."/>
            <person name="Faust A.-M."/>
            <person name="Dessus-Babus S."/>
            <person name="Altorfer M."/>
            <person name="Burckhardt D."/>
            <person name="Oertli M."/>
            <person name="Naumann U."/>
            <person name="Petersen F."/>
            <person name="Wong J."/>
        </authorList>
    </citation>
    <scope>NUCLEOTIDE SEQUENCE</scope>
    <source>
        <strain evidence="4">GSM-AAB239-AS_SAM_17_03QT</strain>
        <tissue evidence="4">Leaf</tissue>
    </source>
</reference>
<dbReference type="PROSITE" id="PS51375">
    <property type="entry name" value="PPR"/>
    <property type="match status" value="4"/>
</dbReference>
<evidence type="ECO:0000259" key="3">
    <source>
        <dbReference type="Pfam" id="PF14432"/>
    </source>
</evidence>
<feature type="repeat" description="PPR" evidence="2">
    <location>
        <begin position="35"/>
        <end position="69"/>
    </location>
</feature>
<dbReference type="Pfam" id="PF13041">
    <property type="entry name" value="PPR_2"/>
    <property type="match status" value="2"/>
</dbReference>
<dbReference type="GO" id="GO:0003723">
    <property type="term" value="F:RNA binding"/>
    <property type="evidence" value="ECO:0007669"/>
    <property type="project" value="InterPro"/>
</dbReference>
<dbReference type="InterPro" id="IPR046849">
    <property type="entry name" value="E2_motif"/>
</dbReference>
<dbReference type="Pfam" id="PF14432">
    <property type="entry name" value="DYW_deaminase"/>
    <property type="match status" value="1"/>
</dbReference>
<reference evidence="4" key="1">
    <citation type="journal article" date="2023" name="GigaByte">
        <title>Genome assembly of the bearded iris, Iris pallida Lam.</title>
        <authorList>
            <person name="Bruccoleri R.E."/>
            <person name="Oakeley E.J."/>
            <person name="Faust A.M.E."/>
            <person name="Altorfer M."/>
            <person name="Dessus-Babus S."/>
            <person name="Burckhardt D."/>
            <person name="Oertli M."/>
            <person name="Naumann U."/>
            <person name="Petersen F."/>
            <person name="Wong J."/>
        </authorList>
    </citation>
    <scope>NUCLEOTIDE SEQUENCE</scope>
    <source>
        <strain evidence="4">GSM-AAB239-AS_SAM_17_03QT</strain>
    </source>
</reference>
<dbReference type="InterPro" id="IPR046848">
    <property type="entry name" value="E_motif"/>
</dbReference>
<evidence type="ECO:0000313" key="5">
    <source>
        <dbReference type="Proteomes" id="UP001140949"/>
    </source>
</evidence>
<dbReference type="InterPro" id="IPR011990">
    <property type="entry name" value="TPR-like_helical_dom_sf"/>
</dbReference>
<gene>
    <name evidence="4" type="ORF">M6B38_114055</name>
</gene>
<dbReference type="NCBIfam" id="TIGR00756">
    <property type="entry name" value="PPR"/>
    <property type="match status" value="4"/>
</dbReference>
<sequence>MLKKQQALLHRQDILAGGILYSKCGHFLSASHRTSAVSWNCSISGLVRRGHPSDALHLFVTMRRQGTPPPTEFTLSTVLSACAAARALPEASQVHALAVKTSMGSDVFVGTALLDAYSKCSRIADARRVFDGMPDRSPVTWSSMVSGLAQNHLYEDALMFFRRSQRMGVGLTQFTLSAVLSACASLAATTQGTQLHALLVRTGLDSDIYVATSLIDVYSRCGRMEEAYRVFSCTDGKNIALWNAVIAGFSRHARLLEATMLFEKMQQFGELPNEVTYVSLLSACGHAGSVEKGRGYFDLMLRDGNVRANVLHYSCMVDVLGRAGLVSEARDLIETMPYEATPSMWGSLLSSCRIHGDHEVAKVAADHLFEMEPNNAGNHVLLSNVYASNKKWGEVAMTRKLLKDSSAKKEMGKSWIEVKNKVYVFVVGEGNHPMIGEIYAKLEELGCEMKKLDFKPETEYDLHDVEEEQKEELLKHHSEKLALAFGLISLPPCLPVRINKNLRICGDCHSFMKFASKIRTREIIVRDTNRFHHFKDGLCSCGDFW</sequence>
<dbReference type="InterPro" id="IPR032867">
    <property type="entry name" value="DYW_dom"/>
</dbReference>
<dbReference type="GO" id="GO:0009451">
    <property type="term" value="P:RNA modification"/>
    <property type="evidence" value="ECO:0007669"/>
    <property type="project" value="InterPro"/>
</dbReference>
<keyword evidence="1" id="KW-0677">Repeat</keyword>
<dbReference type="EMBL" id="JANAVB010000398">
    <property type="protein sequence ID" value="KAJ6853740.1"/>
    <property type="molecule type" value="Genomic_DNA"/>
</dbReference>
<dbReference type="PANTHER" id="PTHR47926">
    <property type="entry name" value="PENTATRICOPEPTIDE REPEAT-CONTAINING PROTEIN"/>
    <property type="match status" value="1"/>
</dbReference>
<dbReference type="FunFam" id="1.25.40.10:FF:000090">
    <property type="entry name" value="Pentatricopeptide repeat-containing protein, chloroplastic"/>
    <property type="match status" value="1"/>
</dbReference>
<comment type="caution">
    <text evidence="4">The sequence shown here is derived from an EMBL/GenBank/DDBJ whole genome shotgun (WGS) entry which is preliminary data.</text>
</comment>
<feature type="repeat" description="PPR" evidence="2">
    <location>
        <begin position="238"/>
        <end position="272"/>
    </location>
</feature>
<protein>
    <submittedName>
        <fullName evidence="4">Pentatricopeptide repeat-containing protein</fullName>
    </submittedName>
</protein>
<dbReference type="GO" id="GO:0008270">
    <property type="term" value="F:zinc ion binding"/>
    <property type="evidence" value="ECO:0007669"/>
    <property type="project" value="InterPro"/>
</dbReference>
<organism evidence="4 5">
    <name type="scientific">Iris pallida</name>
    <name type="common">Sweet iris</name>
    <dbReference type="NCBI Taxonomy" id="29817"/>
    <lineage>
        <taxon>Eukaryota</taxon>
        <taxon>Viridiplantae</taxon>
        <taxon>Streptophyta</taxon>
        <taxon>Embryophyta</taxon>
        <taxon>Tracheophyta</taxon>
        <taxon>Spermatophyta</taxon>
        <taxon>Magnoliopsida</taxon>
        <taxon>Liliopsida</taxon>
        <taxon>Asparagales</taxon>
        <taxon>Iridaceae</taxon>
        <taxon>Iridoideae</taxon>
        <taxon>Irideae</taxon>
        <taxon>Iris</taxon>
    </lineage>
</organism>
<feature type="repeat" description="PPR" evidence="2">
    <location>
        <begin position="137"/>
        <end position="171"/>
    </location>
</feature>
<evidence type="ECO:0000313" key="4">
    <source>
        <dbReference type="EMBL" id="KAJ6853740.1"/>
    </source>
</evidence>
<dbReference type="PANTHER" id="PTHR47926:SF542">
    <property type="entry name" value="PENTATRICOPEPTIDE REPEAT-CONTAINING PROTEIN"/>
    <property type="match status" value="1"/>
</dbReference>
<dbReference type="AlphaFoldDB" id="A0AAX6IK99"/>
<dbReference type="Gene3D" id="1.25.40.10">
    <property type="entry name" value="Tetratricopeptide repeat domain"/>
    <property type="match status" value="3"/>
</dbReference>
<dbReference type="Pfam" id="PF20430">
    <property type="entry name" value="Eplus_motif"/>
    <property type="match status" value="1"/>
</dbReference>
<feature type="domain" description="DYW" evidence="3">
    <location>
        <begin position="454"/>
        <end position="545"/>
    </location>
</feature>
<evidence type="ECO:0000256" key="1">
    <source>
        <dbReference type="ARBA" id="ARBA00022737"/>
    </source>
</evidence>
<evidence type="ECO:0000256" key="2">
    <source>
        <dbReference type="PROSITE-ProRule" id="PRU00708"/>
    </source>
</evidence>
<proteinExistence type="predicted"/>
<dbReference type="Proteomes" id="UP001140949">
    <property type="component" value="Unassembled WGS sequence"/>
</dbReference>
<name>A0AAX6IK99_IRIPA</name>
<accession>A0AAX6IK99</accession>
<feature type="repeat" description="PPR" evidence="2">
    <location>
        <begin position="273"/>
        <end position="307"/>
    </location>
</feature>
<dbReference type="FunFam" id="1.25.40.10:FF:000344">
    <property type="entry name" value="Pentatricopeptide repeat-containing protein"/>
    <property type="match status" value="1"/>
</dbReference>
<dbReference type="InterPro" id="IPR046960">
    <property type="entry name" value="PPR_At4g14850-like_plant"/>
</dbReference>
<dbReference type="Pfam" id="PF20431">
    <property type="entry name" value="E_motif"/>
    <property type="match status" value="1"/>
</dbReference>
<keyword evidence="5" id="KW-1185">Reference proteome</keyword>